<proteinExistence type="predicted"/>
<dbReference type="AlphaFoldDB" id="A0AAE2CCG4"/>
<evidence type="ECO:0000313" key="2">
    <source>
        <dbReference type="EMBL" id="KAK4417064.1"/>
    </source>
</evidence>
<evidence type="ECO:0000313" key="3">
    <source>
        <dbReference type="Proteomes" id="UP001293254"/>
    </source>
</evidence>
<sequence length="145" mass="16227">MATRSRRPLGELSSHSASEGGRRRARRRARRQQSPRGDRLDLGDGGTHFSSAVAQIYGGRNLEADREGKQMEGWWRVREEASVEGERRPSGGLRHSRWGNLHHGHGAEPSPDEPLLKQQHDPFAHGVEQSPECKGISYQADECNL</sequence>
<feature type="compositionally biased region" description="Basic residues" evidence="1">
    <location>
        <begin position="94"/>
        <end position="104"/>
    </location>
</feature>
<gene>
    <name evidence="2" type="ORF">Salat_2531900</name>
</gene>
<reference evidence="2" key="2">
    <citation type="journal article" date="2024" name="Plant">
        <title>Genomic evolution and insights into agronomic trait innovations of Sesamum species.</title>
        <authorList>
            <person name="Miao H."/>
            <person name="Wang L."/>
            <person name="Qu L."/>
            <person name="Liu H."/>
            <person name="Sun Y."/>
            <person name="Le M."/>
            <person name="Wang Q."/>
            <person name="Wei S."/>
            <person name="Zheng Y."/>
            <person name="Lin W."/>
            <person name="Duan Y."/>
            <person name="Cao H."/>
            <person name="Xiong S."/>
            <person name="Wang X."/>
            <person name="Wei L."/>
            <person name="Li C."/>
            <person name="Ma Q."/>
            <person name="Ju M."/>
            <person name="Zhao R."/>
            <person name="Li G."/>
            <person name="Mu C."/>
            <person name="Tian Q."/>
            <person name="Mei H."/>
            <person name="Zhang T."/>
            <person name="Gao T."/>
            <person name="Zhang H."/>
        </authorList>
    </citation>
    <scope>NUCLEOTIDE SEQUENCE</scope>
    <source>
        <strain evidence="2">3651</strain>
    </source>
</reference>
<organism evidence="2 3">
    <name type="scientific">Sesamum alatum</name>
    <dbReference type="NCBI Taxonomy" id="300844"/>
    <lineage>
        <taxon>Eukaryota</taxon>
        <taxon>Viridiplantae</taxon>
        <taxon>Streptophyta</taxon>
        <taxon>Embryophyta</taxon>
        <taxon>Tracheophyta</taxon>
        <taxon>Spermatophyta</taxon>
        <taxon>Magnoliopsida</taxon>
        <taxon>eudicotyledons</taxon>
        <taxon>Gunneridae</taxon>
        <taxon>Pentapetalae</taxon>
        <taxon>asterids</taxon>
        <taxon>lamiids</taxon>
        <taxon>Lamiales</taxon>
        <taxon>Pedaliaceae</taxon>
        <taxon>Sesamum</taxon>
    </lineage>
</organism>
<evidence type="ECO:0000256" key="1">
    <source>
        <dbReference type="SAM" id="MobiDB-lite"/>
    </source>
</evidence>
<feature type="region of interest" description="Disordered" evidence="1">
    <location>
        <begin position="1"/>
        <end position="145"/>
    </location>
</feature>
<feature type="compositionally biased region" description="Basic and acidic residues" evidence="1">
    <location>
        <begin position="114"/>
        <end position="123"/>
    </location>
</feature>
<feature type="compositionally biased region" description="Basic residues" evidence="1">
    <location>
        <begin position="23"/>
        <end position="33"/>
    </location>
</feature>
<keyword evidence="3" id="KW-1185">Reference proteome</keyword>
<feature type="compositionally biased region" description="Basic and acidic residues" evidence="1">
    <location>
        <begin position="62"/>
        <end position="89"/>
    </location>
</feature>
<comment type="caution">
    <text evidence="2">The sequence shown here is derived from an EMBL/GenBank/DDBJ whole genome shotgun (WGS) entry which is preliminary data.</text>
</comment>
<protein>
    <submittedName>
        <fullName evidence="2">Uncharacterized protein</fullName>
    </submittedName>
</protein>
<dbReference type="EMBL" id="JACGWO010000010">
    <property type="protein sequence ID" value="KAK4417064.1"/>
    <property type="molecule type" value="Genomic_DNA"/>
</dbReference>
<accession>A0AAE2CCG4</accession>
<dbReference type="Proteomes" id="UP001293254">
    <property type="component" value="Unassembled WGS sequence"/>
</dbReference>
<reference evidence="2" key="1">
    <citation type="submission" date="2020-06" db="EMBL/GenBank/DDBJ databases">
        <authorList>
            <person name="Li T."/>
            <person name="Hu X."/>
            <person name="Zhang T."/>
            <person name="Song X."/>
            <person name="Zhang H."/>
            <person name="Dai N."/>
            <person name="Sheng W."/>
            <person name="Hou X."/>
            <person name="Wei L."/>
        </authorList>
    </citation>
    <scope>NUCLEOTIDE SEQUENCE</scope>
    <source>
        <strain evidence="2">3651</strain>
        <tissue evidence="2">Leaf</tissue>
    </source>
</reference>
<name>A0AAE2CCG4_9LAMI</name>